<name>A0A0B5GNP7_STALP</name>
<dbReference type="EMBL" id="KP165388">
    <property type="protein sequence ID" value="AJF22899.1"/>
    <property type="molecule type" value="Genomic_DNA"/>
</dbReference>
<keyword evidence="1" id="KW-0812">Transmembrane</keyword>
<gene>
    <name evidence="2" type="primary">orf440</name>
</gene>
<geneLocation type="mitochondrion" evidence="2"/>
<keyword evidence="2" id="KW-0496">Mitochondrion</keyword>
<feature type="transmembrane region" description="Helical" evidence="1">
    <location>
        <begin position="239"/>
        <end position="260"/>
    </location>
</feature>
<reference evidence="2" key="1">
    <citation type="journal article" date="2014" name="Nucleic Acids Res.">
        <title>Widespread occurrence of organelle genome-encoded 5S rRNAs including permuted molecules.</title>
        <authorList>
            <person name="Valach M."/>
            <person name="Burger G."/>
            <person name="Gray M.W."/>
            <person name="Lang B.F."/>
        </authorList>
    </citation>
    <scope>NUCLEOTIDE SEQUENCE</scope>
    <source>
        <strain evidence="2">ATCC 50324</strain>
    </source>
</reference>
<keyword evidence="1" id="KW-0472">Membrane</keyword>
<sequence length="440" mass="48479">MIDNNKVVLRSMNKEFSSDVYNDVFKNLNSLNNSINNPYSNAFTYKERSMIKKAISSQFDEERTFNALVGKVDLQTLKGVMKAVHNIDDGGFYCLCVNHDAEVLTTIKNLSYEEKIQLAKNLNISNGDVSKIPGGGSKFRVLLTTEEDIYANLAKQFSEKACSVETISTDNTSLPKPINDSQICTEDHFSPYKTSNIDTNDIPFVGTPSGASSSFFSSVTDVFCKAFFNCIPDCVTNNIGAIFAFFACSAVGIYVGKCIIGEMYRLHSGGLHEYSVNQTNFILSRVADREAVKRILGSEVSTRDEIFSGAVKPFLQAFQKNPFGFMEKYYILRSENLRVAAEHGAEQGISGLVYKIAVGNAHQWAEIKIPGWYYPDVKASIAKTTISNIDTSSISVSDEIVSNLPIPETVVSDASASSIDSIASYISDNYAELIMLFCSN</sequence>
<keyword evidence="1" id="KW-1133">Transmembrane helix</keyword>
<dbReference type="GeneID" id="22976092"/>
<protein>
    <submittedName>
        <fullName evidence="2">Uncharacterized protein</fullName>
    </submittedName>
</protein>
<organism evidence="2">
    <name type="scientific">Stachyamoeba lipophora</name>
    <dbReference type="NCBI Taxonomy" id="463046"/>
    <lineage>
        <taxon>Eukaryota</taxon>
        <taxon>Discoba</taxon>
        <taxon>Heterolobosea</taxon>
        <taxon>Tetramitia</taxon>
        <taxon>Eutetramitia</taxon>
        <taxon>Gruberellidae</taxon>
        <taxon>Stachyamoeba</taxon>
    </lineage>
</organism>
<evidence type="ECO:0000256" key="1">
    <source>
        <dbReference type="SAM" id="Phobius"/>
    </source>
</evidence>
<dbReference type="AlphaFoldDB" id="A0A0B5GNP7"/>
<proteinExistence type="predicted"/>
<evidence type="ECO:0000313" key="2">
    <source>
        <dbReference type="EMBL" id="AJF22899.1"/>
    </source>
</evidence>
<dbReference type="RefSeq" id="YP_009118145.1">
    <property type="nucleotide sequence ID" value="NC_026312.1"/>
</dbReference>
<accession>A0A0B5GNP7</accession>